<accession>A0A6A6V611</accession>
<dbReference type="PROSITE" id="PS00463">
    <property type="entry name" value="ZN2_CY6_FUNGAL_1"/>
    <property type="match status" value="1"/>
</dbReference>
<dbReference type="PANTHER" id="PTHR31668:SF20">
    <property type="entry name" value="ZN(II)2CYS6 TRANSCRIPTION FACTOR (EUROFUNG)"/>
    <property type="match status" value="1"/>
</dbReference>
<keyword evidence="4" id="KW-1185">Reference proteome</keyword>
<keyword evidence="1" id="KW-0539">Nucleus</keyword>
<dbReference type="AlphaFoldDB" id="A0A6A6V611"/>
<evidence type="ECO:0000313" key="4">
    <source>
        <dbReference type="Proteomes" id="UP000799440"/>
    </source>
</evidence>
<protein>
    <recommendedName>
        <fullName evidence="2">Zn(2)-C6 fungal-type domain-containing protein</fullName>
    </recommendedName>
</protein>
<dbReference type="CDD" id="cd00067">
    <property type="entry name" value="GAL4"/>
    <property type="match status" value="1"/>
</dbReference>
<feature type="non-terminal residue" evidence="3">
    <location>
        <position position="1"/>
    </location>
</feature>
<dbReference type="GO" id="GO:0000981">
    <property type="term" value="F:DNA-binding transcription factor activity, RNA polymerase II-specific"/>
    <property type="evidence" value="ECO:0007669"/>
    <property type="project" value="InterPro"/>
</dbReference>
<dbReference type="Proteomes" id="UP000799440">
    <property type="component" value="Unassembled WGS sequence"/>
</dbReference>
<dbReference type="PROSITE" id="PS50048">
    <property type="entry name" value="ZN2_CY6_FUNGAL_2"/>
    <property type="match status" value="1"/>
</dbReference>
<feature type="non-terminal residue" evidence="3">
    <location>
        <position position="471"/>
    </location>
</feature>
<evidence type="ECO:0000256" key="1">
    <source>
        <dbReference type="ARBA" id="ARBA00023242"/>
    </source>
</evidence>
<reference evidence="3" key="1">
    <citation type="journal article" date="2020" name="Stud. Mycol.">
        <title>101 Dothideomycetes genomes: a test case for predicting lifestyles and emergence of pathogens.</title>
        <authorList>
            <person name="Haridas S."/>
            <person name="Albert R."/>
            <person name="Binder M."/>
            <person name="Bloem J."/>
            <person name="Labutti K."/>
            <person name="Salamov A."/>
            <person name="Andreopoulos B."/>
            <person name="Baker S."/>
            <person name="Barry K."/>
            <person name="Bills G."/>
            <person name="Bluhm B."/>
            <person name="Cannon C."/>
            <person name="Castanera R."/>
            <person name="Culley D."/>
            <person name="Daum C."/>
            <person name="Ezra D."/>
            <person name="Gonzalez J."/>
            <person name="Henrissat B."/>
            <person name="Kuo A."/>
            <person name="Liang C."/>
            <person name="Lipzen A."/>
            <person name="Lutzoni F."/>
            <person name="Magnuson J."/>
            <person name="Mondo S."/>
            <person name="Nolan M."/>
            <person name="Ohm R."/>
            <person name="Pangilinan J."/>
            <person name="Park H.-J."/>
            <person name="Ramirez L."/>
            <person name="Alfaro M."/>
            <person name="Sun H."/>
            <person name="Tritt A."/>
            <person name="Yoshinaga Y."/>
            <person name="Zwiers L.-H."/>
            <person name="Turgeon B."/>
            <person name="Goodwin S."/>
            <person name="Spatafora J."/>
            <person name="Crous P."/>
            <person name="Grigoriev I."/>
        </authorList>
    </citation>
    <scope>NUCLEOTIDE SEQUENCE</scope>
    <source>
        <strain evidence="3">CBS 119925</strain>
    </source>
</reference>
<dbReference type="Pfam" id="PF00172">
    <property type="entry name" value="Zn_clus"/>
    <property type="match status" value="1"/>
</dbReference>
<dbReference type="SUPFAM" id="SSF57701">
    <property type="entry name" value="Zn2/Cys6 DNA-binding domain"/>
    <property type="match status" value="1"/>
</dbReference>
<feature type="domain" description="Zn(2)-C6 fungal-type" evidence="2">
    <location>
        <begin position="7"/>
        <end position="36"/>
    </location>
</feature>
<proteinExistence type="predicted"/>
<name>A0A6A6V611_9PLEO</name>
<dbReference type="PANTHER" id="PTHR31668">
    <property type="entry name" value="GLUCOSE TRANSPORT TRANSCRIPTION REGULATOR RGT1-RELATED-RELATED"/>
    <property type="match status" value="1"/>
</dbReference>
<dbReference type="InterPro" id="IPR036864">
    <property type="entry name" value="Zn2-C6_fun-type_DNA-bd_sf"/>
</dbReference>
<gene>
    <name evidence="3" type="ORF">M011DRAFT_377026</name>
</gene>
<evidence type="ECO:0000313" key="3">
    <source>
        <dbReference type="EMBL" id="KAF2745473.1"/>
    </source>
</evidence>
<organism evidence="3 4">
    <name type="scientific">Sporormia fimetaria CBS 119925</name>
    <dbReference type="NCBI Taxonomy" id="1340428"/>
    <lineage>
        <taxon>Eukaryota</taxon>
        <taxon>Fungi</taxon>
        <taxon>Dikarya</taxon>
        <taxon>Ascomycota</taxon>
        <taxon>Pezizomycotina</taxon>
        <taxon>Dothideomycetes</taxon>
        <taxon>Pleosporomycetidae</taxon>
        <taxon>Pleosporales</taxon>
        <taxon>Sporormiaceae</taxon>
        <taxon>Sporormia</taxon>
    </lineage>
</organism>
<sequence>RRVVSQACDACRRRKIKCNGLQPCPGCQSAQLTCTFDMPQKRGGRQGARATVLNGLRESPRPVAHGSSGIEIGLVNACIDTFSEELEPLVPFLTREYLQAELGKIHDSPLSQHFVTAFTAYVVALAPPADVQGSGRSKQLLEAALRISVPERISTASYSAVFASFFLYAAHASLGEYAQGWFYLREAITLFMLFARTLSTIDGTLSRTAYSRLFWILVISERSHAIRKSRPITLQITSDSPTIEDMEHPALSFLASLFRPFDEVFFAVWNGARQDCTRDWLLRLETDVRMALPDPLDLPSEHIANLRVSQLWLQVKLWELFPRFGFLSSGSSHECLTFQYPISLARNLVILAVKLPITSLQIHGVGMTEKIFDVACALADILPFVSLSAPLMELTPVDYLTQITVLISKLPGSSKFIPLLVAKLNELLPELVQPLCASLEGPTVHFNPLSPGSRYLYEEEVGSSLYTDLRR</sequence>
<dbReference type="InterPro" id="IPR050797">
    <property type="entry name" value="Carb_Metab_Trans_Reg"/>
</dbReference>
<dbReference type="OrthoDB" id="4132249at2759"/>
<dbReference type="GO" id="GO:0008270">
    <property type="term" value="F:zinc ion binding"/>
    <property type="evidence" value="ECO:0007669"/>
    <property type="project" value="InterPro"/>
</dbReference>
<dbReference type="EMBL" id="MU006582">
    <property type="protein sequence ID" value="KAF2745473.1"/>
    <property type="molecule type" value="Genomic_DNA"/>
</dbReference>
<evidence type="ECO:0000259" key="2">
    <source>
        <dbReference type="PROSITE" id="PS50048"/>
    </source>
</evidence>
<dbReference type="InterPro" id="IPR001138">
    <property type="entry name" value="Zn2Cys6_DnaBD"/>
</dbReference>
<dbReference type="CDD" id="cd12148">
    <property type="entry name" value="fungal_TF_MHR"/>
    <property type="match status" value="1"/>
</dbReference>
<dbReference type="Gene3D" id="4.10.240.10">
    <property type="entry name" value="Zn(2)-C6 fungal-type DNA-binding domain"/>
    <property type="match status" value="1"/>
</dbReference>
<dbReference type="SMART" id="SM00066">
    <property type="entry name" value="GAL4"/>
    <property type="match status" value="1"/>
</dbReference>